<comment type="caution">
    <text evidence="10">The sequence shown here is derived from an EMBL/GenBank/DDBJ whole genome shotgun (WGS) entry which is preliminary data.</text>
</comment>
<name>A0ABD3MIR1_9STRA</name>
<evidence type="ECO:0000256" key="3">
    <source>
        <dbReference type="ARBA" id="ARBA00022692"/>
    </source>
</evidence>
<dbReference type="Pfam" id="PF03600">
    <property type="entry name" value="CitMHS"/>
    <property type="match status" value="1"/>
</dbReference>
<protein>
    <recommendedName>
        <fullName evidence="9">RCK C-terminal domain-containing protein</fullName>
    </recommendedName>
</protein>
<keyword evidence="6 8" id="KW-0472">Membrane</keyword>
<evidence type="ECO:0000256" key="5">
    <source>
        <dbReference type="ARBA" id="ARBA00022989"/>
    </source>
</evidence>
<feature type="domain" description="RCK C-terminal" evidence="9">
    <location>
        <begin position="225"/>
        <end position="311"/>
    </location>
</feature>
<dbReference type="AlphaFoldDB" id="A0ABD3MIR1"/>
<feature type="transmembrane region" description="Helical" evidence="8">
    <location>
        <begin position="837"/>
        <end position="854"/>
    </location>
</feature>
<dbReference type="Pfam" id="PF02080">
    <property type="entry name" value="TrkA_C"/>
    <property type="match status" value="2"/>
</dbReference>
<keyword evidence="2" id="KW-0813">Transport</keyword>
<dbReference type="PANTHER" id="PTHR43652">
    <property type="entry name" value="BASIC AMINO ACID ANTIPORTER YFCC-RELATED"/>
    <property type="match status" value="1"/>
</dbReference>
<dbReference type="SUPFAM" id="SSF116726">
    <property type="entry name" value="TrkA C-terminal domain-like"/>
    <property type="match status" value="4"/>
</dbReference>
<sequence length="1103" mass="118077">MMDLFDQVTRRLEDEEAPPPKWQLPFMSVLMILMFAALITDRIAPDHTFVIALAFCMVTGIVDAKEGLKGFANEGVLTVMVLFVVAHGLTMTGAVDWYIGKLLGVPKNAASAQLRLVCSVCFASAFLNNTPIVALMIPIVLRWSKTIRVSAQQLLIPMSYGTIMGGTCTLIGTSTNLVISGLLQDEYGVGMSIFDVTPYGVPAALMGIAYLIIFGPMLLPGGRSGSGESPFDGDEILLGARITSWSPAAGRSVKRSGLRDTGGLYLVSVRRAATGNIHRAVGSEFVLNVNDIVYFSGLIEGFGEFCHEHGLELVTNESLEAGTVAQDPADDAATSPLMSSSEVDDVNAIGSSMPSDEEERLRHINLMTDIIQGIAPVKSMKLNDNKDAQIVIAADNRSSSRLVLIGVNARDRPGLLLDISKCLLRLDLQLHRTEAAVLDERSISVWRCTYMENIEPDAGEISAVLSVSKVEMPPLSCHYVIQFLTITCILLQVVVEDNSGVEVLKKGGLKVLRARVTKNSRLVGQTAVDVQFRETYKAAIVAVQQGGKNATQPLSTLSFGAGDVLVLQVSDDCPLLSTPVAATSRRLLPSLSVRSKSPMTVDVEAGGSNSDEAAEAVRRDLTVISSGMDGSSSAPESKEFLVAMRIAPKALLVGKSIEENGITRVPGVYVVGIERPIAQFPSNIENQLHNEGHAYSTIDPDEPLQEGDILWFAGDASSVGDLRKIPGLESPEQGEIKQMNENVHDRVLVQAVVARSGPLVGKTVREAAFRTKYGAAVISVHREGHRIHEHPGNIKLHAGDVLLLEAGPTFIKKSANSDHAFALLAEVKDSAPPRMKYLIPAVLLMVAMLAVSGFDFESASLLICATFAGIIMVAIGLLSPQEARDAIDWSLYVAIACSFGISNALTNSGLAEVLANFLITVGEGSGLGDAGLYGAVYFATAVISSFVTNNAAAALMFPIAIGAADTAGMDLKMMSYALMLGASDFSTPFGYQTNLMVYGPGGYKTTDYLKIGTPLQITLWLTSTWVLSTSSAWYVNLGITAAILIVVFVLRFWRAALMNKFKQGSKKSDNMIVSNTVPAKSVVFVGNAFFFCFVNTAIESNIS</sequence>
<organism evidence="10 11">
    <name type="scientific">Discostella pseudostelligera</name>
    <dbReference type="NCBI Taxonomy" id="259834"/>
    <lineage>
        <taxon>Eukaryota</taxon>
        <taxon>Sar</taxon>
        <taxon>Stramenopiles</taxon>
        <taxon>Ochrophyta</taxon>
        <taxon>Bacillariophyta</taxon>
        <taxon>Coscinodiscophyceae</taxon>
        <taxon>Thalassiosirophycidae</taxon>
        <taxon>Stephanodiscales</taxon>
        <taxon>Stephanodiscaceae</taxon>
        <taxon>Discostella</taxon>
    </lineage>
</organism>
<dbReference type="GO" id="GO:0015116">
    <property type="term" value="F:sulfate transmembrane transporter activity"/>
    <property type="evidence" value="ECO:0007669"/>
    <property type="project" value="UniProtKB-ARBA"/>
</dbReference>
<feature type="transmembrane region" description="Helical" evidence="8">
    <location>
        <begin position="891"/>
        <end position="915"/>
    </location>
</feature>
<evidence type="ECO:0000256" key="1">
    <source>
        <dbReference type="ARBA" id="ARBA00004141"/>
    </source>
</evidence>
<dbReference type="PANTHER" id="PTHR43652:SF2">
    <property type="entry name" value="BASIC AMINO ACID ANTIPORTER YFCC-RELATED"/>
    <property type="match status" value="1"/>
</dbReference>
<dbReference type="InterPro" id="IPR036721">
    <property type="entry name" value="RCK_C_sf"/>
</dbReference>
<keyword evidence="5 8" id="KW-1133">Transmembrane helix</keyword>
<reference evidence="10 11" key="1">
    <citation type="submission" date="2024-10" db="EMBL/GenBank/DDBJ databases">
        <title>Updated reference genomes for cyclostephanoid diatoms.</title>
        <authorList>
            <person name="Roberts W.R."/>
            <person name="Alverson A.J."/>
        </authorList>
    </citation>
    <scope>NUCLEOTIDE SEQUENCE [LARGE SCALE GENOMIC DNA]</scope>
    <source>
        <strain evidence="10 11">AJA232-27</strain>
    </source>
</reference>
<dbReference type="EMBL" id="JALLBG020000121">
    <property type="protein sequence ID" value="KAL3763497.1"/>
    <property type="molecule type" value="Genomic_DNA"/>
</dbReference>
<accession>A0ABD3MIR1</accession>
<proteinExistence type="inferred from homology"/>
<dbReference type="PROSITE" id="PS51202">
    <property type="entry name" value="RCK_C"/>
    <property type="match status" value="3"/>
</dbReference>
<feature type="transmembrane region" description="Helical" evidence="8">
    <location>
        <begin position="860"/>
        <end position="879"/>
    </location>
</feature>
<feature type="transmembrane region" description="Helical" evidence="8">
    <location>
        <begin position="158"/>
        <end position="179"/>
    </location>
</feature>
<evidence type="ECO:0000256" key="6">
    <source>
        <dbReference type="ARBA" id="ARBA00023136"/>
    </source>
</evidence>
<feature type="domain" description="RCK C-terminal" evidence="9">
    <location>
        <begin position="629"/>
        <end position="728"/>
    </location>
</feature>
<feature type="transmembrane region" description="Helical" evidence="8">
    <location>
        <begin position="112"/>
        <end position="137"/>
    </location>
</feature>
<comment type="subcellular location">
    <subcellularLocation>
        <location evidence="1">Membrane</location>
        <topology evidence="1">Multi-pass membrane protein</topology>
    </subcellularLocation>
</comment>
<dbReference type="Proteomes" id="UP001530293">
    <property type="component" value="Unassembled WGS sequence"/>
</dbReference>
<keyword evidence="4" id="KW-0677">Repeat</keyword>
<evidence type="ECO:0000256" key="7">
    <source>
        <dbReference type="ARBA" id="ARBA00061614"/>
    </source>
</evidence>
<feature type="transmembrane region" description="Helical" evidence="8">
    <location>
        <begin position="199"/>
        <end position="219"/>
    </location>
</feature>
<feature type="transmembrane region" description="Helical" evidence="8">
    <location>
        <begin position="21"/>
        <end position="40"/>
    </location>
</feature>
<feature type="transmembrane region" description="Helical" evidence="8">
    <location>
        <begin position="46"/>
        <end position="64"/>
    </location>
</feature>
<dbReference type="GO" id="GO:0016020">
    <property type="term" value="C:membrane"/>
    <property type="evidence" value="ECO:0007669"/>
    <property type="project" value="UniProtKB-SubCell"/>
</dbReference>
<dbReference type="FunFam" id="3.30.70.1450:FF:000009">
    <property type="entry name" value="SLC13 family permease"/>
    <property type="match status" value="1"/>
</dbReference>
<gene>
    <name evidence="10" type="ORF">ACHAWU_009181</name>
</gene>
<feature type="domain" description="RCK C-terminal" evidence="9">
    <location>
        <begin position="736"/>
        <end position="820"/>
    </location>
</feature>
<keyword evidence="3 8" id="KW-0812">Transmembrane</keyword>
<evidence type="ECO:0000313" key="10">
    <source>
        <dbReference type="EMBL" id="KAL3763497.1"/>
    </source>
</evidence>
<keyword evidence="11" id="KW-1185">Reference proteome</keyword>
<comment type="similarity">
    <text evidence="7">Belongs to the divalent anion:Na+ symporter (DASS) superfamily. Na+/sulfate symporter (TC 2.A.47.4) family.</text>
</comment>
<dbReference type="Gene3D" id="3.30.70.1450">
    <property type="entry name" value="Regulator of K+ conductance, C-terminal domain"/>
    <property type="match status" value="4"/>
</dbReference>
<dbReference type="InterPro" id="IPR051679">
    <property type="entry name" value="DASS-Related_Transporters"/>
</dbReference>
<dbReference type="InterPro" id="IPR004680">
    <property type="entry name" value="Cit_transptr-like_dom"/>
</dbReference>
<dbReference type="InterPro" id="IPR006037">
    <property type="entry name" value="RCK_C"/>
</dbReference>
<feature type="transmembrane region" description="Helical" evidence="8">
    <location>
        <begin position="76"/>
        <end position="100"/>
    </location>
</feature>
<evidence type="ECO:0000256" key="8">
    <source>
        <dbReference type="SAM" id="Phobius"/>
    </source>
</evidence>
<evidence type="ECO:0000259" key="9">
    <source>
        <dbReference type="PROSITE" id="PS51202"/>
    </source>
</evidence>
<feature type="transmembrane region" description="Helical" evidence="8">
    <location>
        <begin position="935"/>
        <end position="961"/>
    </location>
</feature>
<evidence type="ECO:0000256" key="4">
    <source>
        <dbReference type="ARBA" id="ARBA00022737"/>
    </source>
</evidence>
<feature type="transmembrane region" description="Helical" evidence="8">
    <location>
        <begin position="1033"/>
        <end position="1053"/>
    </location>
</feature>
<evidence type="ECO:0000256" key="2">
    <source>
        <dbReference type="ARBA" id="ARBA00022448"/>
    </source>
</evidence>
<evidence type="ECO:0000313" key="11">
    <source>
        <dbReference type="Proteomes" id="UP001530293"/>
    </source>
</evidence>